<dbReference type="InterPro" id="IPR036010">
    <property type="entry name" value="2Fe-2S_ferredoxin-like_sf"/>
</dbReference>
<reference evidence="13 14" key="1">
    <citation type="submission" date="2015-03" db="EMBL/GenBank/DDBJ databases">
        <title>Genome sequencing of Methylobacterium tarhaniae DSM 25844.</title>
        <authorList>
            <person name="Chaudhry V."/>
            <person name="Patil P.B."/>
        </authorList>
    </citation>
    <scope>NUCLEOTIDE SEQUENCE [LARGE SCALE GENOMIC DNA]</scope>
    <source>
        <strain evidence="13 14">DSM 25844</strain>
    </source>
</reference>
<dbReference type="InterPro" id="IPR006656">
    <property type="entry name" value="Mopterin_OxRdtase"/>
</dbReference>
<keyword evidence="14" id="KW-1185">Reference proteome</keyword>
<dbReference type="Pfam" id="PF10588">
    <property type="entry name" value="NADH-G_4Fe-4S_3"/>
    <property type="match status" value="1"/>
</dbReference>
<evidence type="ECO:0000256" key="8">
    <source>
        <dbReference type="ARBA" id="ARBA00023027"/>
    </source>
</evidence>
<dbReference type="InterPro" id="IPR054351">
    <property type="entry name" value="NADH_UbQ_OxRdtase_ferredoxin"/>
</dbReference>
<dbReference type="InterPro" id="IPR019574">
    <property type="entry name" value="NADH_UbQ_OxRdtase_Gsu_4Fe4S-bd"/>
</dbReference>
<dbReference type="PROSITE" id="PS00642">
    <property type="entry name" value="COMPLEX1_75K_2"/>
    <property type="match status" value="1"/>
</dbReference>
<dbReference type="InterPro" id="IPR010228">
    <property type="entry name" value="NADH_UbQ_OxRdtase_Gsu"/>
</dbReference>
<dbReference type="CDD" id="cd02773">
    <property type="entry name" value="MopB_Res-Cmplx1_Nad11"/>
    <property type="match status" value="1"/>
</dbReference>
<dbReference type="FunFam" id="3.30.70.20:FF:000002">
    <property type="entry name" value="NADH-ubiquinone oxidoreductase 75 kDa subunit"/>
    <property type="match status" value="1"/>
</dbReference>
<dbReference type="SMART" id="SM00929">
    <property type="entry name" value="NADH-G_4Fe-4S_3"/>
    <property type="match status" value="1"/>
</dbReference>
<dbReference type="CDD" id="cd00207">
    <property type="entry name" value="fer2"/>
    <property type="match status" value="1"/>
</dbReference>
<evidence type="ECO:0000256" key="2">
    <source>
        <dbReference type="ARBA" id="ARBA00005404"/>
    </source>
</evidence>
<dbReference type="RefSeq" id="WP_048453073.1">
    <property type="nucleotide sequence ID" value="NZ_JBNNPJ010000288.1"/>
</dbReference>
<dbReference type="InterPro" id="IPR050123">
    <property type="entry name" value="Prok_molybdopt-oxidoreductase"/>
</dbReference>
<dbReference type="GO" id="GO:0051537">
    <property type="term" value="F:2 iron, 2 sulfur cluster binding"/>
    <property type="evidence" value="ECO:0007669"/>
    <property type="project" value="UniProtKB-UniRule"/>
</dbReference>
<dbReference type="GO" id="GO:0016020">
    <property type="term" value="C:membrane"/>
    <property type="evidence" value="ECO:0007669"/>
    <property type="project" value="InterPro"/>
</dbReference>
<keyword evidence="10" id="KW-0874">Quinone</keyword>
<comment type="catalytic activity">
    <reaction evidence="9 10">
        <text>a quinone + NADH + 5 H(+)(in) = a quinol + NAD(+) + 4 H(+)(out)</text>
        <dbReference type="Rhea" id="RHEA:57888"/>
        <dbReference type="ChEBI" id="CHEBI:15378"/>
        <dbReference type="ChEBI" id="CHEBI:24646"/>
        <dbReference type="ChEBI" id="CHEBI:57540"/>
        <dbReference type="ChEBI" id="CHEBI:57945"/>
        <dbReference type="ChEBI" id="CHEBI:132124"/>
    </reaction>
</comment>
<comment type="cofactor">
    <cofactor evidence="10">
        <name>[2Fe-2S] cluster</name>
        <dbReference type="ChEBI" id="CHEBI:190135"/>
    </cofactor>
    <text evidence="10">Binds 1 [2Fe-2S] cluster per subunit.</text>
</comment>
<dbReference type="NCBIfam" id="TIGR01973">
    <property type="entry name" value="NuoG"/>
    <property type="match status" value="1"/>
</dbReference>
<dbReference type="SUPFAM" id="SSF54862">
    <property type="entry name" value="4Fe-4S ferredoxins"/>
    <property type="match status" value="1"/>
</dbReference>
<dbReference type="PANTHER" id="PTHR43105:SF13">
    <property type="entry name" value="NADH-UBIQUINONE OXIDOREDUCTASE 75 KDA SUBUNIT, MITOCHONDRIAL"/>
    <property type="match status" value="1"/>
</dbReference>
<comment type="function">
    <text evidence="10">NDH-1 shuttles electrons from NADH, via FMN and iron-sulfur (Fe-S) centers, to quinones in the respiratory chain. Couples the redox reaction to proton translocation (for every two electrons transferred, four hydrogen ions are translocated across the cytoplasmic membrane), and thus conserves the redox energy in a proton gradient.</text>
</comment>
<dbReference type="Pfam" id="PF22151">
    <property type="entry name" value="Fer4_NDSU1"/>
    <property type="match status" value="1"/>
</dbReference>
<keyword evidence="8 10" id="KW-0520">NAD</keyword>
<accession>A0A0J6SIU5</accession>
<organism evidence="13 14">
    <name type="scientific">Methylobacterium tarhaniae</name>
    <dbReference type="NCBI Taxonomy" id="1187852"/>
    <lineage>
        <taxon>Bacteria</taxon>
        <taxon>Pseudomonadati</taxon>
        <taxon>Pseudomonadota</taxon>
        <taxon>Alphaproteobacteria</taxon>
        <taxon>Hyphomicrobiales</taxon>
        <taxon>Methylobacteriaceae</taxon>
        <taxon>Methylobacterium</taxon>
    </lineage>
</organism>
<dbReference type="GO" id="GO:0048038">
    <property type="term" value="F:quinone binding"/>
    <property type="evidence" value="ECO:0007669"/>
    <property type="project" value="UniProtKB-UniRule"/>
</dbReference>
<dbReference type="InterPro" id="IPR015405">
    <property type="entry name" value="NDUFS1-like_C"/>
</dbReference>
<dbReference type="PROSITE" id="PS00643">
    <property type="entry name" value="COMPLEX1_75K_3"/>
    <property type="match status" value="1"/>
</dbReference>
<keyword evidence="13" id="KW-0560">Oxidoreductase</keyword>
<dbReference type="InterPro" id="IPR000283">
    <property type="entry name" value="NADH_UbQ_OxRdtase_75kDa_su_CS"/>
</dbReference>
<dbReference type="GO" id="GO:0051539">
    <property type="term" value="F:4 iron, 4 sulfur cluster binding"/>
    <property type="evidence" value="ECO:0007669"/>
    <property type="project" value="UniProtKB-KW"/>
</dbReference>
<dbReference type="Pfam" id="PF00384">
    <property type="entry name" value="Molybdopterin"/>
    <property type="match status" value="1"/>
</dbReference>
<dbReference type="FunFam" id="3.30.200.210:FF:000002">
    <property type="entry name" value="NADH-ubiquinone oxidoreductase 75 kDa subunit"/>
    <property type="match status" value="1"/>
</dbReference>
<evidence type="ECO:0000256" key="7">
    <source>
        <dbReference type="ARBA" id="ARBA00023014"/>
    </source>
</evidence>
<evidence type="ECO:0000256" key="5">
    <source>
        <dbReference type="ARBA" id="ARBA00022967"/>
    </source>
</evidence>
<evidence type="ECO:0000256" key="1">
    <source>
        <dbReference type="ARBA" id="ARBA00001966"/>
    </source>
</evidence>
<dbReference type="EC" id="7.1.1.-" evidence="10"/>
<protein>
    <recommendedName>
        <fullName evidence="10">NADH-quinone oxidoreductase</fullName>
        <ecNumber evidence="10">7.1.1.-</ecNumber>
    </recommendedName>
</protein>
<dbReference type="PATRIC" id="fig|1187852.3.peg.1949"/>
<dbReference type="PROSITE" id="PS51839">
    <property type="entry name" value="4FE4S_HC3"/>
    <property type="match status" value="1"/>
</dbReference>
<evidence type="ECO:0000256" key="10">
    <source>
        <dbReference type="RuleBase" id="RU003525"/>
    </source>
</evidence>
<dbReference type="Pfam" id="PF22117">
    <property type="entry name" value="Fer4_Nqo3"/>
    <property type="match status" value="1"/>
</dbReference>
<dbReference type="OrthoDB" id="9816402at2"/>
<evidence type="ECO:0000313" key="14">
    <source>
        <dbReference type="Proteomes" id="UP000036449"/>
    </source>
</evidence>
<evidence type="ECO:0000256" key="4">
    <source>
        <dbReference type="ARBA" id="ARBA00022723"/>
    </source>
</evidence>
<gene>
    <name evidence="13" type="ORF">VQ03_22195</name>
</gene>
<dbReference type="Pfam" id="PF09326">
    <property type="entry name" value="NADH_dhqG_C"/>
    <property type="match status" value="1"/>
</dbReference>
<dbReference type="GO" id="GO:0046872">
    <property type="term" value="F:metal ion binding"/>
    <property type="evidence" value="ECO:0007669"/>
    <property type="project" value="UniProtKB-UniRule"/>
</dbReference>
<sequence length="693" mass="73952">MTKILVDGIEVDVPPDYTLLQACEVAGAEIPRFCFHERLSIAGNCRMCLVELKGAPKPVASCAWAVRDCRPGPNGEPPAVSTKSALTKKAREGVMEFLLINHPLDCPICDQGGHCDLQDQAMAYGVDSTRYGENKRAVEEKYIGPLVRTAMNRCIHCTRCVRFLAEVAGVPDLGAIGRGEDMEITSYLERAMESELQGNVADLCPVGALVHKPQSYNVRPWELNKTESVDVMDAVGSAIRVDTRGREVMQIEPRVNEAINEEWISDKTRHVVDGLRLQRLDRPYLRENGRLRPASWAEAFGAIAAKLKGADPKRVGAIVGDLAGVEEIFALKTLMASLKVQNLDCRQDGAAIDPAWGRAAYTFGPGIAGIEQADAILVVGANPRTEASLLNARIRKRWRLSPIQIGVIGEDADLTYPHTYLGAGPETLAEVASGRHSFAEALKNAERPLVIVGQAALARPDGAALLAAVAKLVQGLGPKAEGWNGLGVLHNAASRVGALDLGFVPGEGGLTFAEMTKAGALDVLFNLGADEVEVGPGAFVVYQGTHGDKGAHRADVILPGAAYTEKSATYVNLEGRVQLANRAAFPPGDAREDWAILRALSDVLGTRLPFDSLNALRKALYTAHPHFAGIDQVAASDAAAALANLAGLSGEPGREPFRAAVADFYLTNPIARASRVLAECSGLARGRALEAAE</sequence>
<comment type="cofactor">
    <cofactor evidence="1 10">
        <name>[4Fe-4S] cluster</name>
        <dbReference type="ChEBI" id="CHEBI:49883"/>
    </cofactor>
</comment>
<comment type="caution">
    <text evidence="13">The sequence shown here is derived from an EMBL/GenBank/DDBJ whole genome shotgun (WGS) entry which is preliminary data.</text>
</comment>
<dbReference type="Gene3D" id="3.10.20.740">
    <property type="match status" value="1"/>
</dbReference>
<keyword evidence="3 10" id="KW-0004">4Fe-4S</keyword>
<dbReference type="AlphaFoldDB" id="A0A0J6SIU5"/>
<comment type="similarity">
    <text evidence="2 10">Belongs to the complex I 75 kDa subunit family.</text>
</comment>
<feature type="domain" description="4Fe-4S His(Cys)3-ligated-type" evidence="12">
    <location>
        <begin position="86"/>
        <end position="125"/>
    </location>
</feature>
<dbReference type="GO" id="GO:0008137">
    <property type="term" value="F:NADH dehydrogenase (ubiquinone) activity"/>
    <property type="evidence" value="ECO:0007669"/>
    <property type="project" value="UniProtKB-UniRule"/>
</dbReference>
<keyword evidence="10" id="KW-0001">2Fe-2S</keyword>
<dbReference type="InterPro" id="IPR006963">
    <property type="entry name" value="Mopterin_OxRdtase_4Fe-4S_dom"/>
</dbReference>
<dbReference type="FunFam" id="3.10.20.740:FF:000001">
    <property type="entry name" value="NADH-quinone oxidoreductase subunit G"/>
    <property type="match status" value="1"/>
</dbReference>
<dbReference type="Gene3D" id="3.30.200.210">
    <property type="match status" value="1"/>
</dbReference>
<dbReference type="PROSITE" id="PS51669">
    <property type="entry name" value="4FE4S_MOW_BIS_MGD"/>
    <property type="match status" value="1"/>
</dbReference>
<evidence type="ECO:0000259" key="11">
    <source>
        <dbReference type="PROSITE" id="PS51669"/>
    </source>
</evidence>
<dbReference type="Pfam" id="PF13510">
    <property type="entry name" value="Fer2_4"/>
    <property type="match status" value="1"/>
</dbReference>
<name>A0A0J6SIU5_9HYPH</name>
<dbReference type="Proteomes" id="UP000036449">
    <property type="component" value="Unassembled WGS sequence"/>
</dbReference>
<dbReference type="SUPFAM" id="SSF54292">
    <property type="entry name" value="2Fe-2S ferredoxin-like"/>
    <property type="match status" value="1"/>
</dbReference>
<dbReference type="SUPFAM" id="SSF53706">
    <property type="entry name" value="Formate dehydrogenase/DMSO reductase, domains 1-3"/>
    <property type="match status" value="1"/>
</dbReference>
<evidence type="ECO:0000256" key="3">
    <source>
        <dbReference type="ARBA" id="ARBA00022485"/>
    </source>
</evidence>
<evidence type="ECO:0000256" key="9">
    <source>
        <dbReference type="ARBA" id="ARBA00047712"/>
    </source>
</evidence>
<keyword evidence="5 10" id="KW-1278">Translocase</keyword>
<evidence type="ECO:0000256" key="6">
    <source>
        <dbReference type="ARBA" id="ARBA00023004"/>
    </source>
</evidence>
<keyword evidence="4 10" id="KW-0479">Metal-binding</keyword>
<keyword evidence="7 10" id="KW-0411">Iron-sulfur</keyword>
<feature type="domain" description="4Fe-4S Mo/W bis-MGD-type" evidence="11">
    <location>
        <begin position="223"/>
        <end position="279"/>
    </location>
</feature>
<dbReference type="Gene3D" id="3.40.50.740">
    <property type="match status" value="1"/>
</dbReference>
<keyword evidence="6 10" id="KW-0408">Iron</keyword>
<evidence type="ECO:0000259" key="12">
    <source>
        <dbReference type="PROSITE" id="PS51839"/>
    </source>
</evidence>
<dbReference type="EMBL" id="LABZ01000168">
    <property type="protein sequence ID" value="KMO35205.1"/>
    <property type="molecule type" value="Genomic_DNA"/>
</dbReference>
<dbReference type="PANTHER" id="PTHR43105">
    <property type="entry name" value="RESPIRATORY NITRATE REDUCTASE"/>
    <property type="match status" value="1"/>
</dbReference>
<dbReference type="InterPro" id="IPR001041">
    <property type="entry name" value="2Fe-2S_ferredoxin-type"/>
</dbReference>
<dbReference type="GO" id="GO:0016651">
    <property type="term" value="F:oxidoreductase activity, acting on NAD(P)H"/>
    <property type="evidence" value="ECO:0007669"/>
    <property type="project" value="InterPro"/>
</dbReference>
<dbReference type="GO" id="GO:0042773">
    <property type="term" value="P:ATP synthesis coupled electron transport"/>
    <property type="evidence" value="ECO:0007669"/>
    <property type="project" value="InterPro"/>
</dbReference>
<proteinExistence type="inferred from homology"/>
<evidence type="ECO:0000313" key="13">
    <source>
        <dbReference type="EMBL" id="KMO35205.1"/>
    </source>
</evidence>